<protein>
    <submittedName>
        <fullName evidence="2">ATP-binding protein</fullName>
    </submittedName>
</protein>
<keyword evidence="3" id="KW-1185">Reference proteome</keyword>
<name>A0A7W2AT32_9BACL</name>
<evidence type="ECO:0000313" key="2">
    <source>
        <dbReference type="EMBL" id="MBA4603305.1"/>
    </source>
</evidence>
<sequence>MPGSGTVIKLHKLKATGKSIRAISKGMSVYFVSLTHLIEDLRKAYEENRLDKRLRVYMRPRILRDWLILSLSTKRLRKNELDKVIHQDIRLTT</sequence>
<dbReference type="GO" id="GO:0005524">
    <property type="term" value="F:ATP binding"/>
    <property type="evidence" value="ECO:0007669"/>
    <property type="project" value="UniProtKB-KW"/>
</dbReference>
<dbReference type="EMBL" id="JACEOL010000047">
    <property type="protein sequence ID" value="MBA4603305.1"/>
    <property type="molecule type" value="Genomic_DNA"/>
</dbReference>
<feature type="domain" description="IstB-like ATP-binding" evidence="1">
    <location>
        <begin position="16"/>
        <end position="71"/>
    </location>
</feature>
<evidence type="ECO:0000259" key="1">
    <source>
        <dbReference type="Pfam" id="PF01695"/>
    </source>
</evidence>
<dbReference type="Proteomes" id="UP000538292">
    <property type="component" value="Unassembled WGS sequence"/>
</dbReference>
<dbReference type="AlphaFoldDB" id="A0A7W2AT32"/>
<reference evidence="2 3" key="1">
    <citation type="submission" date="2020-07" db="EMBL/GenBank/DDBJ databases">
        <title>Thermoactinomyces phylogeny.</title>
        <authorList>
            <person name="Dunlap C."/>
        </authorList>
    </citation>
    <scope>NUCLEOTIDE SEQUENCE [LARGE SCALE GENOMIC DNA]</scope>
    <source>
        <strain evidence="2 3">AMNI-1</strain>
    </source>
</reference>
<dbReference type="Pfam" id="PF01695">
    <property type="entry name" value="IstB_IS21"/>
    <property type="match status" value="1"/>
</dbReference>
<keyword evidence="2" id="KW-0547">Nucleotide-binding</keyword>
<keyword evidence="2" id="KW-0067">ATP-binding</keyword>
<accession>A0A7W2AT32</accession>
<gene>
    <name evidence="2" type="ORF">H2C83_13445</name>
</gene>
<organism evidence="2 3">
    <name type="scientific">Thermoactinomyces mirandus</name>
    <dbReference type="NCBI Taxonomy" id="2756294"/>
    <lineage>
        <taxon>Bacteria</taxon>
        <taxon>Bacillati</taxon>
        <taxon>Bacillota</taxon>
        <taxon>Bacilli</taxon>
        <taxon>Bacillales</taxon>
        <taxon>Thermoactinomycetaceae</taxon>
        <taxon>Thermoactinomyces</taxon>
    </lineage>
</organism>
<evidence type="ECO:0000313" key="3">
    <source>
        <dbReference type="Proteomes" id="UP000538292"/>
    </source>
</evidence>
<comment type="caution">
    <text evidence="2">The sequence shown here is derived from an EMBL/GenBank/DDBJ whole genome shotgun (WGS) entry which is preliminary data.</text>
</comment>
<dbReference type="InterPro" id="IPR002611">
    <property type="entry name" value="IstB_ATP-bd"/>
</dbReference>
<proteinExistence type="predicted"/>